<keyword evidence="4" id="KW-0444">Lipid biosynthesis</keyword>
<keyword evidence="5" id="KW-1133">Transmembrane helix</keyword>
<gene>
    <name evidence="7" type="primary">SLC1_1</name>
    <name evidence="7" type="ORF">HDU87_000796</name>
</gene>
<sequence length="315" mass="34003">MSKHGQPVTASAAAARKTENALLLLLSNPRGRAPALAAASAILLLLLWRRSSRVRFILRVAGFVLAGTFASLVGILVSPFLWIAGVPGNTNWVVARTMLTLGPLLTGLGVKVEGREILERAGLPAVLVCNHQSALDILGMGAILPKNVVVLSKKEIKFVPILGWFMALANNVFIDRRNRTHAIETMGQVATYLKKKKYGLWLFPEGTRSRQRDDSILPFKKGAFHLAVQGQLPIVPVLFSTYGPCYDKKEMRFDSGTLTVKVLEPIDTTGLGTADVDALMERTRTAMAEGLKTIRTVPSGTIVASAAAPARVKAD</sequence>
<keyword evidence="5" id="KW-0812">Transmembrane</keyword>
<dbReference type="PANTHER" id="PTHR10434:SF11">
    <property type="entry name" value="1-ACYL-SN-GLYCEROL-3-PHOSPHATE ACYLTRANSFERASE"/>
    <property type="match status" value="1"/>
</dbReference>
<keyword evidence="5" id="KW-0472">Membrane</keyword>
<feature type="transmembrane region" description="Helical" evidence="5">
    <location>
        <begin position="31"/>
        <end position="48"/>
    </location>
</feature>
<comment type="caution">
    <text evidence="7">The sequence shown here is derived from an EMBL/GenBank/DDBJ whole genome shotgun (WGS) entry which is preliminary data.</text>
</comment>
<evidence type="ECO:0000313" key="7">
    <source>
        <dbReference type="EMBL" id="KAJ3181778.1"/>
    </source>
</evidence>
<dbReference type="GO" id="GO:0003841">
    <property type="term" value="F:1-acylglycerol-3-phosphate O-acyltransferase activity"/>
    <property type="evidence" value="ECO:0007669"/>
    <property type="project" value="UniProtKB-UniRule"/>
</dbReference>
<evidence type="ECO:0000256" key="1">
    <source>
        <dbReference type="ARBA" id="ARBA00008655"/>
    </source>
</evidence>
<dbReference type="InterPro" id="IPR002123">
    <property type="entry name" value="Plipid/glycerol_acylTrfase"/>
</dbReference>
<protein>
    <recommendedName>
        <fullName evidence="4">1-acyl-sn-glycerol-3-phosphate acyltransferase</fullName>
        <ecNumber evidence="4">2.3.1.51</ecNumber>
    </recommendedName>
</protein>
<evidence type="ECO:0000256" key="3">
    <source>
        <dbReference type="ARBA" id="ARBA00023315"/>
    </source>
</evidence>
<comment type="catalytic activity">
    <reaction evidence="4">
        <text>a 1-acyl-sn-glycero-3-phosphate + an acyl-CoA = a 1,2-diacyl-sn-glycero-3-phosphate + CoA</text>
        <dbReference type="Rhea" id="RHEA:19709"/>
        <dbReference type="ChEBI" id="CHEBI:57287"/>
        <dbReference type="ChEBI" id="CHEBI:57970"/>
        <dbReference type="ChEBI" id="CHEBI:58342"/>
        <dbReference type="ChEBI" id="CHEBI:58608"/>
        <dbReference type="EC" id="2.3.1.51"/>
    </reaction>
</comment>
<keyword evidence="8" id="KW-1185">Reference proteome</keyword>
<dbReference type="GO" id="GO:0006654">
    <property type="term" value="P:phosphatidic acid biosynthetic process"/>
    <property type="evidence" value="ECO:0007669"/>
    <property type="project" value="TreeGrafter"/>
</dbReference>
<evidence type="ECO:0000313" key="8">
    <source>
        <dbReference type="Proteomes" id="UP001212152"/>
    </source>
</evidence>
<dbReference type="NCBIfam" id="TIGR00530">
    <property type="entry name" value="AGP_acyltrn"/>
    <property type="match status" value="1"/>
</dbReference>
<keyword evidence="4" id="KW-0594">Phospholipid biosynthesis</keyword>
<keyword evidence="4" id="KW-0443">Lipid metabolism</keyword>
<dbReference type="SMART" id="SM00563">
    <property type="entry name" value="PlsC"/>
    <property type="match status" value="1"/>
</dbReference>
<dbReference type="GO" id="GO:0016020">
    <property type="term" value="C:membrane"/>
    <property type="evidence" value="ECO:0007669"/>
    <property type="project" value="InterPro"/>
</dbReference>
<evidence type="ECO:0000256" key="5">
    <source>
        <dbReference type="SAM" id="Phobius"/>
    </source>
</evidence>
<organism evidence="7 8">
    <name type="scientific">Geranomyces variabilis</name>
    <dbReference type="NCBI Taxonomy" id="109894"/>
    <lineage>
        <taxon>Eukaryota</taxon>
        <taxon>Fungi</taxon>
        <taxon>Fungi incertae sedis</taxon>
        <taxon>Chytridiomycota</taxon>
        <taxon>Chytridiomycota incertae sedis</taxon>
        <taxon>Chytridiomycetes</taxon>
        <taxon>Spizellomycetales</taxon>
        <taxon>Powellomycetaceae</taxon>
        <taxon>Geranomyces</taxon>
    </lineage>
</organism>
<dbReference type="PANTHER" id="PTHR10434">
    <property type="entry name" value="1-ACYL-SN-GLYCEROL-3-PHOSPHATE ACYLTRANSFERASE"/>
    <property type="match status" value="1"/>
</dbReference>
<proteinExistence type="inferred from homology"/>
<dbReference type="Pfam" id="PF01553">
    <property type="entry name" value="Acyltransferase"/>
    <property type="match status" value="1"/>
</dbReference>
<keyword evidence="4" id="KW-1208">Phospholipid metabolism</keyword>
<accession>A0AAD5XU82</accession>
<comment type="similarity">
    <text evidence="1 4">Belongs to the 1-acyl-sn-glycerol-3-phosphate acyltransferase family.</text>
</comment>
<dbReference type="EC" id="2.3.1.51" evidence="4"/>
<keyword evidence="2 4" id="KW-0808">Transferase</keyword>
<dbReference type="EMBL" id="JADGJQ010000011">
    <property type="protein sequence ID" value="KAJ3181778.1"/>
    <property type="molecule type" value="Genomic_DNA"/>
</dbReference>
<reference evidence="7" key="1">
    <citation type="submission" date="2020-05" db="EMBL/GenBank/DDBJ databases">
        <title>Phylogenomic resolution of chytrid fungi.</title>
        <authorList>
            <person name="Stajich J.E."/>
            <person name="Amses K."/>
            <person name="Simmons R."/>
            <person name="Seto K."/>
            <person name="Myers J."/>
            <person name="Bonds A."/>
            <person name="Quandt C.A."/>
            <person name="Barry K."/>
            <person name="Liu P."/>
            <person name="Grigoriev I."/>
            <person name="Longcore J.E."/>
            <person name="James T.Y."/>
        </authorList>
    </citation>
    <scope>NUCLEOTIDE SEQUENCE</scope>
    <source>
        <strain evidence="7">JEL0379</strain>
    </source>
</reference>
<name>A0AAD5XU82_9FUNG</name>
<keyword evidence="3 4" id="KW-0012">Acyltransferase</keyword>
<feature type="transmembrane region" description="Helical" evidence="5">
    <location>
        <begin position="60"/>
        <end position="84"/>
    </location>
</feature>
<comment type="domain">
    <text evidence="4">The HXXXXD motif is essential for acyltransferase activity and may constitute the binding site for the phosphate moiety of the glycerol-3-phosphate.</text>
</comment>
<dbReference type="SUPFAM" id="SSF69593">
    <property type="entry name" value="Glycerol-3-phosphate (1)-acyltransferase"/>
    <property type="match status" value="1"/>
</dbReference>
<dbReference type="CDD" id="cd07989">
    <property type="entry name" value="LPLAT_AGPAT-like"/>
    <property type="match status" value="1"/>
</dbReference>
<dbReference type="GO" id="GO:0005783">
    <property type="term" value="C:endoplasmic reticulum"/>
    <property type="evidence" value="ECO:0007669"/>
    <property type="project" value="TreeGrafter"/>
</dbReference>
<dbReference type="InterPro" id="IPR004552">
    <property type="entry name" value="AGP_acyltrans"/>
</dbReference>
<dbReference type="AlphaFoldDB" id="A0AAD5XU82"/>
<evidence type="ECO:0000259" key="6">
    <source>
        <dbReference type="SMART" id="SM00563"/>
    </source>
</evidence>
<dbReference type="Proteomes" id="UP001212152">
    <property type="component" value="Unassembled WGS sequence"/>
</dbReference>
<evidence type="ECO:0000256" key="2">
    <source>
        <dbReference type="ARBA" id="ARBA00022679"/>
    </source>
</evidence>
<evidence type="ECO:0000256" key="4">
    <source>
        <dbReference type="RuleBase" id="RU361267"/>
    </source>
</evidence>
<feature type="domain" description="Phospholipid/glycerol acyltransferase" evidence="6">
    <location>
        <begin position="125"/>
        <end position="242"/>
    </location>
</feature>